<dbReference type="GO" id="GO:0020037">
    <property type="term" value="F:heme binding"/>
    <property type="evidence" value="ECO:0007669"/>
    <property type="project" value="InterPro"/>
</dbReference>
<proteinExistence type="predicted"/>
<accession>A0A8E6EWA6</accession>
<reference evidence="3" key="1">
    <citation type="submission" date="2021-05" db="EMBL/GenBank/DDBJ databases">
        <title>Complete genome sequence of the cellulolytic planctomycete Telmatocola sphagniphila SP2T and characterization of the first cellulase from planctomycetes.</title>
        <authorList>
            <person name="Rakitin A.L."/>
            <person name="Beletsky A.V."/>
            <person name="Naumoff D.G."/>
            <person name="Kulichevskaya I.S."/>
            <person name="Mardanov A.V."/>
            <person name="Ravin N.V."/>
            <person name="Dedysh S.N."/>
        </authorList>
    </citation>
    <scope>NUCLEOTIDE SEQUENCE</scope>
    <source>
        <strain evidence="3">SP2T</strain>
    </source>
</reference>
<feature type="coiled-coil region" evidence="1">
    <location>
        <begin position="25"/>
        <end position="55"/>
    </location>
</feature>
<feature type="chain" id="PRO_5034608214" description="Cytochrome c" evidence="2">
    <location>
        <begin position="22"/>
        <end position="162"/>
    </location>
</feature>
<dbReference type="AlphaFoldDB" id="A0A8E6EWA6"/>
<evidence type="ECO:0000313" key="3">
    <source>
        <dbReference type="EMBL" id="QVL30383.1"/>
    </source>
</evidence>
<name>A0A8E6EWA6_9BACT</name>
<gene>
    <name evidence="3" type="ORF">KIH39_16160</name>
</gene>
<dbReference type="RefSeq" id="WP_213494254.1">
    <property type="nucleotide sequence ID" value="NZ_CP074694.1"/>
</dbReference>
<dbReference type="EMBL" id="CP074694">
    <property type="protein sequence ID" value="QVL30383.1"/>
    <property type="molecule type" value="Genomic_DNA"/>
</dbReference>
<dbReference type="InterPro" id="IPR010980">
    <property type="entry name" value="Cyt_c/b562"/>
</dbReference>
<dbReference type="GO" id="GO:0005506">
    <property type="term" value="F:iron ion binding"/>
    <property type="evidence" value="ECO:0007669"/>
    <property type="project" value="InterPro"/>
</dbReference>
<evidence type="ECO:0000256" key="2">
    <source>
        <dbReference type="SAM" id="SignalP"/>
    </source>
</evidence>
<dbReference type="KEGG" id="tsph:KIH39_16160"/>
<evidence type="ECO:0000313" key="4">
    <source>
        <dbReference type="Proteomes" id="UP000676194"/>
    </source>
</evidence>
<dbReference type="SUPFAM" id="SSF47175">
    <property type="entry name" value="Cytochromes"/>
    <property type="match status" value="1"/>
</dbReference>
<evidence type="ECO:0000256" key="1">
    <source>
        <dbReference type="SAM" id="Coils"/>
    </source>
</evidence>
<feature type="signal peptide" evidence="2">
    <location>
        <begin position="1"/>
        <end position="21"/>
    </location>
</feature>
<keyword evidence="1" id="KW-0175">Coiled coil</keyword>
<protein>
    <recommendedName>
        <fullName evidence="5">Cytochrome c</fullName>
    </recommendedName>
</protein>
<evidence type="ECO:0008006" key="5">
    <source>
        <dbReference type="Google" id="ProtNLM"/>
    </source>
</evidence>
<dbReference type="GO" id="GO:0009055">
    <property type="term" value="F:electron transfer activity"/>
    <property type="evidence" value="ECO:0007669"/>
    <property type="project" value="InterPro"/>
</dbReference>
<sequence length="162" mass="18458">MKQIIASLLAVALAAVGPVVAFGHYQTSQNEKKQKAEEKKKVKELMSRKLELSHKLLTAMILNDTQSAVKSAKDLLEVSKDPAWQSLIPKDRLEEYQIWSDSFRKNIRKIGESAKENNLDGAKMGYLEMTHTCFNCHTYIRDFVITRLDKNDSAKTNLFANR</sequence>
<dbReference type="GO" id="GO:0022900">
    <property type="term" value="P:electron transport chain"/>
    <property type="evidence" value="ECO:0007669"/>
    <property type="project" value="InterPro"/>
</dbReference>
<keyword evidence="4" id="KW-1185">Reference proteome</keyword>
<organism evidence="3 4">
    <name type="scientific">Telmatocola sphagniphila</name>
    <dbReference type="NCBI Taxonomy" id="1123043"/>
    <lineage>
        <taxon>Bacteria</taxon>
        <taxon>Pseudomonadati</taxon>
        <taxon>Planctomycetota</taxon>
        <taxon>Planctomycetia</taxon>
        <taxon>Gemmatales</taxon>
        <taxon>Gemmataceae</taxon>
    </lineage>
</organism>
<keyword evidence="2" id="KW-0732">Signal</keyword>
<dbReference type="Proteomes" id="UP000676194">
    <property type="component" value="Chromosome"/>
</dbReference>